<sequence length="350" mass="38450">MLVGLQSLQAQVLRKYSNEFLNIGAGARAIGMAGAVTASVEGVEAGYWNPAGLLHGDFTYDAALMHASWFASIANYDYLALAYQAKGSPYRVGLSLLRFAIDDIQNTLNLVDDQGQVDYNRITRFSASDYALIGHFASPVARIPGLFLGINSKLIYRNIGPFANAYGFGFDAGVHYRSGDWMFSALLKDVTTTFNFWTFNNELLRGSFEQTGNELPEENLEFTPPSLTLGVARYMKINDDFGILPEMNAVLSAGPFAGINVGTILTVNPAIGVEADYRKWIFLRLGAGRWQRTTTFAGGQQWMFSPSLGLGLAFGRLKVDYALSNLVSFESALLSHIFSLKFSMLNNNSR</sequence>
<proteinExistence type="predicted"/>
<organism evidence="1 2">
    <name type="scientific">Thermaurantimonas aggregans</name>
    <dbReference type="NCBI Taxonomy" id="2173829"/>
    <lineage>
        <taxon>Bacteria</taxon>
        <taxon>Pseudomonadati</taxon>
        <taxon>Bacteroidota</taxon>
        <taxon>Flavobacteriia</taxon>
        <taxon>Flavobacteriales</taxon>
        <taxon>Schleiferiaceae</taxon>
        <taxon>Thermaurantimonas</taxon>
    </lineage>
</organism>
<keyword evidence="2" id="KW-1185">Reference proteome</keyword>
<comment type="caution">
    <text evidence="1">The sequence shown here is derived from an EMBL/GenBank/DDBJ whole genome shotgun (WGS) entry which is preliminary data.</text>
</comment>
<evidence type="ECO:0000313" key="2">
    <source>
        <dbReference type="Proteomes" id="UP000286715"/>
    </source>
</evidence>
<dbReference type="Proteomes" id="UP000286715">
    <property type="component" value="Unassembled WGS sequence"/>
</dbReference>
<evidence type="ECO:0008006" key="3">
    <source>
        <dbReference type="Google" id="ProtNLM"/>
    </source>
</evidence>
<name>A0A401XL92_9FLAO</name>
<dbReference type="Gene3D" id="2.40.160.60">
    <property type="entry name" value="Outer membrane protein transport protein (OMPP1/FadL/TodX)"/>
    <property type="match status" value="1"/>
</dbReference>
<evidence type="ECO:0000313" key="1">
    <source>
        <dbReference type="EMBL" id="GCD77751.1"/>
    </source>
</evidence>
<dbReference type="EMBL" id="BHZE01000010">
    <property type="protein sequence ID" value="GCD77751.1"/>
    <property type="molecule type" value="Genomic_DNA"/>
</dbReference>
<dbReference type="AlphaFoldDB" id="A0A401XL92"/>
<accession>A0A401XL92</accession>
<protein>
    <recommendedName>
        <fullName evidence="3">DUF5723 domain-containing protein</fullName>
    </recommendedName>
</protein>
<gene>
    <name evidence="1" type="ORF">JCM31826_12330</name>
</gene>
<reference evidence="1 2" key="1">
    <citation type="submission" date="2018-11" db="EMBL/GenBank/DDBJ databases">
        <title>Schleiferia aggregans sp. nov., a moderately thermophilic heterotrophic bacterium isolated from microbial mats at a terrestrial hot spring.</title>
        <authorList>
            <person name="Iino T."/>
            <person name="Ohkuma M."/>
            <person name="Haruta S."/>
        </authorList>
    </citation>
    <scope>NUCLEOTIDE SEQUENCE [LARGE SCALE GENOMIC DNA]</scope>
    <source>
        <strain evidence="1 2">LA</strain>
    </source>
</reference>